<dbReference type="GO" id="GO:0016132">
    <property type="term" value="P:brassinosteroid biosynthetic process"/>
    <property type="evidence" value="ECO:0007669"/>
    <property type="project" value="TreeGrafter"/>
</dbReference>
<comment type="subcellular location">
    <subcellularLocation>
        <location evidence="1">Endoplasmic reticulum membrane</location>
        <topology evidence="1">Multi-pass membrane protein</topology>
    </subcellularLocation>
</comment>
<feature type="transmembrane region" description="Helical" evidence="23">
    <location>
        <begin position="99"/>
        <end position="119"/>
    </location>
</feature>
<keyword evidence="4 23" id="KW-0444">Lipid biosynthesis</keyword>
<dbReference type="GO" id="GO:0005789">
    <property type="term" value="C:endoplasmic reticulum membrane"/>
    <property type="evidence" value="ECO:0007669"/>
    <property type="project" value="UniProtKB-SubCell"/>
</dbReference>
<evidence type="ECO:0000313" key="25">
    <source>
        <dbReference type="Proteomes" id="UP000596276"/>
    </source>
</evidence>
<evidence type="ECO:0000256" key="17">
    <source>
        <dbReference type="ARBA" id="ARBA00023221"/>
    </source>
</evidence>
<accession>A0A7U2MFF9</accession>
<keyword evidence="10 23" id="KW-0752">Steroid biosynthesis</keyword>
<evidence type="ECO:0000256" key="16">
    <source>
        <dbReference type="ARBA" id="ARBA00023166"/>
    </source>
</evidence>
<evidence type="ECO:0000256" key="2">
    <source>
        <dbReference type="ARBA" id="ARBA00004770"/>
    </source>
</evidence>
<reference evidence="25" key="1">
    <citation type="journal article" date="2021" name="G3 (Bethesda)">
        <title>Chromosome assembled and annotated genome sequence of Aspergillus flavus NRRL 3357.</title>
        <authorList>
            <person name="Skerker J.M."/>
            <person name="Pianalto K.M."/>
            <person name="Mondo S.J."/>
            <person name="Yang K."/>
            <person name="Arkin A.P."/>
            <person name="Keller N.P."/>
            <person name="Grigoriev I.V."/>
            <person name="Louise Glass N.L."/>
        </authorList>
    </citation>
    <scope>NUCLEOTIDE SEQUENCE [LARGE SCALE GENOMIC DNA]</scope>
    <source>
        <strain evidence="25">ATCC 200026 / FGSC A1120 / IAM 13836 / NRRL 3357 / JCM 12722 / SRRC 167</strain>
    </source>
</reference>
<comment type="catalytic activity">
    <reaction evidence="22">
        <text>7-dehydrodesmosterol + NADPH + H(+) = desmosterol + NADP(+)</text>
        <dbReference type="Rhea" id="RHEA:46740"/>
        <dbReference type="ChEBI" id="CHEBI:15378"/>
        <dbReference type="ChEBI" id="CHEBI:17737"/>
        <dbReference type="ChEBI" id="CHEBI:27910"/>
        <dbReference type="ChEBI" id="CHEBI:57783"/>
        <dbReference type="ChEBI" id="CHEBI:58349"/>
    </reaction>
    <physiologicalReaction direction="left-to-right" evidence="22">
        <dbReference type="Rhea" id="RHEA:46741"/>
    </physiologicalReaction>
</comment>
<comment type="pathway">
    <text evidence="2">Steroid biosynthesis; cholesterol biosynthesis.</text>
</comment>
<evidence type="ECO:0000256" key="6">
    <source>
        <dbReference type="ARBA" id="ARBA00022692"/>
    </source>
</evidence>
<evidence type="ECO:0000256" key="21">
    <source>
        <dbReference type="ARBA" id="ARBA00047795"/>
    </source>
</evidence>
<dbReference type="PROSITE" id="PS01017">
    <property type="entry name" value="STEROL_REDUCT_1"/>
    <property type="match status" value="1"/>
</dbReference>
<evidence type="ECO:0000256" key="22">
    <source>
        <dbReference type="ARBA" id="ARBA00047826"/>
    </source>
</evidence>
<feature type="transmembrane region" description="Helical" evidence="23">
    <location>
        <begin position="338"/>
        <end position="357"/>
    </location>
</feature>
<protein>
    <recommendedName>
        <fullName evidence="19">7-dehydrocholesterol reductase</fullName>
        <ecNumber evidence="18">1.3.1.21</ecNumber>
    </recommendedName>
    <alternativeName>
        <fullName evidence="20">Sterol Delta(7)-reductase</fullName>
    </alternativeName>
</protein>
<dbReference type="VEuPathDB" id="FungiDB:AFLA_000891"/>
<keyword evidence="15 23" id="KW-0472">Membrane</keyword>
<keyword evidence="6 23" id="KW-0812">Transmembrane</keyword>
<evidence type="ECO:0000256" key="8">
    <source>
        <dbReference type="ARBA" id="ARBA00022824"/>
    </source>
</evidence>
<keyword evidence="16 23" id="KW-1207">Sterol metabolism</keyword>
<feature type="transmembrane region" description="Helical" evidence="23">
    <location>
        <begin position="418"/>
        <end position="447"/>
    </location>
</feature>
<dbReference type="PANTHER" id="PTHR21257:SF38">
    <property type="entry name" value="7-DEHYDROCHOLESTEROL REDUCTASE"/>
    <property type="match status" value="1"/>
</dbReference>
<organism evidence="24 25">
    <name type="scientific">Aspergillus flavus (strain ATCC 200026 / FGSC A1120 / IAM 13836 / NRRL 3357 / JCM 12722 / SRRC 167)</name>
    <dbReference type="NCBI Taxonomy" id="332952"/>
    <lineage>
        <taxon>Eukaryota</taxon>
        <taxon>Fungi</taxon>
        <taxon>Dikarya</taxon>
        <taxon>Ascomycota</taxon>
        <taxon>Pezizomycotina</taxon>
        <taxon>Eurotiomycetes</taxon>
        <taxon>Eurotiomycetidae</taxon>
        <taxon>Eurotiales</taxon>
        <taxon>Aspergillaceae</taxon>
        <taxon>Aspergillus</taxon>
        <taxon>Aspergillus subgen. Circumdati</taxon>
    </lineage>
</organism>
<dbReference type="Gene3D" id="1.20.120.1630">
    <property type="match status" value="1"/>
</dbReference>
<dbReference type="AlphaFoldDB" id="A0A7U2MFF9"/>
<evidence type="ECO:0000256" key="12">
    <source>
        <dbReference type="ARBA" id="ARBA00023002"/>
    </source>
</evidence>
<evidence type="ECO:0000256" key="5">
    <source>
        <dbReference type="ARBA" id="ARBA00022548"/>
    </source>
</evidence>
<dbReference type="FunFam" id="1.20.120.1630:FF:000004">
    <property type="entry name" value="7-dehydrocholesterol reductase"/>
    <property type="match status" value="1"/>
</dbReference>
<name>A0A7U2MFF9_ASPFN</name>
<feature type="transmembrane region" description="Helical" evidence="23">
    <location>
        <begin position="263"/>
        <end position="280"/>
    </location>
</feature>
<dbReference type="VEuPathDB" id="FungiDB:F9C07_2055558"/>
<feature type="transmembrane region" description="Helical" evidence="23">
    <location>
        <begin position="171"/>
        <end position="191"/>
    </location>
</feature>
<dbReference type="EC" id="1.3.1.21" evidence="18"/>
<evidence type="ECO:0000256" key="4">
    <source>
        <dbReference type="ARBA" id="ARBA00022516"/>
    </source>
</evidence>
<evidence type="ECO:0000256" key="20">
    <source>
        <dbReference type="ARBA" id="ARBA00042688"/>
    </source>
</evidence>
<keyword evidence="13 23" id="KW-0756">Sterol biosynthesis</keyword>
<evidence type="ECO:0000256" key="23">
    <source>
        <dbReference type="RuleBase" id="RU369120"/>
    </source>
</evidence>
<keyword evidence="14 23" id="KW-0443">Lipid metabolism</keyword>
<comment type="similarity">
    <text evidence="3 23">Belongs to the ERG4/ERG24 family.</text>
</comment>
<dbReference type="GO" id="GO:0006695">
    <property type="term" value="P:cholesterol biosynthetic process"/>
    <property type="evidence" value="ECO:0007669"/>
    <property type="project" value="UniProtKB-KW"/>
</dbReference>
<dbReference type="Pfam" id="PF01222">
    <property type="entry name" value="ERG4_ERG24"/>
    <property type="match status" value="1"/>
</dbReference>
<evidence type="ECO:0000256" key="18">
    <source>
        <dbReference type="ARBA" id="ARBA00038851"/>
    </source>
</evidence>
<dbReference type="GO" id="GO:0047598">
    <property type="term" value="F:7-dehydrocholesterol reductase activity"/>
    <property type="evidence" value="ECO:0007669"/>
    <property type="project" value="UniProtKB-EC"/>
</dbReference>
<keyword evidence="5" id="KW-0153">Cholesterol metabolism</keyword>
<keyword evidence="25" id="KW-1185">Reference proteome</keyword>
<evidence type="ECO:0000256" key="7">
    <source>
        <dbReference type="ARBA" id="ARBA00022778"/>
    </source>
</evidence>
<dbReference type="EMBL" id="CP044622">
    <property type="protein sequence ID" value="QRD82672.1"/>
    <property type="molecule type" value="Genomic_DNA"/>
</dbReference>
<evidence type="ECO:0000256" key="9">
    <source>
        <dbReference type="ARBA" id="ARBA00022857"/>
    </source>
</evidence>
<evidence type="ECO:0000256" key="3">
    <source>
        <dbReference type="ARBA" id="ARBA00005402"/>
    </source>
</evidence>
<keyword evidence="24" id="KW-0675">Receptor</keyword>
<keyword evidence="17 23" id="KW-0753">Steroid metabolism</keyword>
<evidence type="ECO:0000256" key="19">
    <source>
        <dbReference type="ARBA" id="ARBA00039984"/>
    </source>
</evidence>
<dbReference type="Proteomes" id="UP000596276">
    <property type="component" value="Chromosome 2"/>
</dbReference>
<keyword evidence="8" id="KW-0256">Endoplasmic reticulum</keyword>
<evidence type="ECO:0000256" key="11">
    <source>
        <dbReference type="ARBA" id="ARBA00022989"/>
    </source>
</evidence>
<gene>
    <name evidence="24" type="ORF">F9C07_2055558</name>
</gene>
<sequence>MLQNRASSATRVSSKPHLYLQADGKQQKSGNSFWGRRNHVSAFSGLLSLLFVIATSLFVLFLCVCLEHFDGSLRQGLYELLVHSSPTTLLRRYEPEISYGHVVAYTTWIVFQALLYSLLPGKTVYGPPTPGGNTLPYRVNGLLSWGITVGAVFLAACIGGAEVVASLAQNWAAVLAAANVYGLAVPALAVAKGHIWPTFKNDRRFSGSVFHDYMVGVELNPRLGQHWDLKMFQVGRLGMNSWVVIDLSFMAQQYLRYGSISNSILIVVILHAIYVVDFFINEDWQVLLIPRTDRTEYLATIDIAHDHFGFTLAWGTAVWLPMVYTVQAQYLALHPVDLSSLAFSAILITGLVSYVLFRLANHQKHLFRQTRGNCQIAGSKPRTIRAQYTTAKGKVHETSLLCSGCWGIVRHPNYVGDIVFSFCTCVCCGWSHVLPYMYFIYMTILLIHRCYRDEKRCLAKYGSKWEEYQRVVRWRMIPGLF</sequence>
<evidence type="ECO:0000256" key="15">
    <source>
        <dbReference type="ARBA" id="ARBA00023136"/>
    </source>
</evidence>
<evidence type="ECO:0000256" key="1">
    <source>
        <dbReference type="ARBA" id="ARBA00004477"/>
    </source>
</evidence>
<keyword evidence="7" id="KW-0152">Cholesterol biosynthesis</keyword>
<evidence type="ECO:0000256" key="14">
    <source>
        <dbReference type="ARBA" id="ARBA00023098"/>
    </source>
</evidence>
<dbReference type="PANTHER" id="PTHR21257">
    <property type="entry name" value="DELTA(14)-STEROL REDUCTASE"/>
    <property type="match status" value="1"/>
</dbReference>
<feature type="transmembrane region" description="Helical" evidence="23">
    <location>
        <begin position="42"/>
        <end position="66"/>
    </location>
</feature>
<feature type="transmembrane region" description="Helical" evidence="23">
    <location>
        <begin position="139"/>
        <end position="159"/>
    </location>
</feature>
<evidence type="ECO:0000313" key="24">
    <source>
        <dbReference type="EMBL" id="QRD82672.1"/>
    </source>
</evidence>
<keyword evidence="9" id="KW-0521">NADP</keyword>
<comment type="catalytic activity">
    <reaction evidence="21">
        <text>cholesterol + NADP(+) = 7-dehydrocholesterol + NADPH + H(+)</text>
        <dbReference type="Rhea" id="RHEA:23984"/>
        <dbReference type="ChEBI" id="CHEBI:15378"/>
        <dbReference type="ChEBI" id="CHEBI:16113"/>
        <dbReference type="ChEBI" id="CHEBI:17759"/>
        <dbReference type="ChEBI" id="CHEBI:57783"/>
        <dbReference type="ChEBI" id="CHEBI:58349"/>
        <dbReference type="EC" id="1.3.1.21"/>
    </reaction>
    <physiologicalReaction direction="right-to-left" evidence="21">
        <dbReference type="Rhea" id="RHEA:23986"/>
    </physiologicalReaction>
</comment>
<keyword evidence="12 23" id="KW-0560">Oxidoreductase</keyword>
<proteinExistence type="inferred from homology"/>
<dbReference type="PROSITE" id="PS01018">
    <property type="entry name" value="STEROL_REDUCT_2"/>
    <property type="match status" value="1"/>
</dbReference>
<evidence type="ECO:0000256" key="13">
    <source>
        <dbReference type="ARBA" id="ARBA00023011"/>
    </source>
</evidence>
<evidence type="ECO:0000256" key="10">
    <source>
        <dbReference type="ARBA" id="ARBA00022955"/>
    </source>
</evidence>
<keyword evidence="11 23" id="KW-1133">Transmembrane helix</keyword>
<dbReference type="InterPro" id="IPR018083">
    <property type="entry name" value="Sterol_reductase_CS"/>
</dbReference>
<dbReference type="InterPro" id="IPR001171">
    <property type="entry name" value="ERG24_DHCR-like"/>
</dbReference>